<dbReference type="Pfam" id="PF06078">
    <property type="entry name" value="DUF937"/>
    <property type="match status" value="2"/>
</dbReference>
<evidence type="ECO:0008006" key="3">
    <source>
        <dbReference type="Google" id="ProtNLM"/>
    </source>
</evidence>
<protein>
    <recommendedName>
        <fullName evidence="3">DUF937 domain-containing protein</fullName>
    </recommendedName>
</protein>
<accession>H2BWZ2</accession>
<dbReference type="STRING" id="865937.Gilli_3568"/>
<dbReference type="HOGENOM" id="CLU_080945_1_0_10"/>
<evidence type="ECO:0000313" key="2">
    <source>
        <dbReference type="Proteomes" id="UP000003844"/>
    </source>
</evidence>
<dbReference type="EMBL" id="JH594606">
    <property type="protein sequence ID" value="EHQ04165.1"/>
    <property type="molecule type" value="Genomic_DNA"/>
</dbReference>
<reference evidence="2" key="1">
    <citation type="journal article" date="2012" name="Stand. Genomic Sci.">
        <title>Genome sequence of the Antarctic rhodopsins-containing flavobacterium Gillisia limnaea type strain (R-8282(T)).</title>
        <authorList>
            <person name="Riedel T."/>
            <person name="Held B."/>
            <person name="Nolan M."/>
            <person name="Lucas S."/>
            <person name="Lapidus A."/>
            <person name="Tice H."/>
            <person name="Del Rio T.G."/>
            <person name="Cheng J.F."/>
            <person name="Han C."/>
            <person name="Tapia R."/>
            <person name="Goodwin L.A."/>
            <person name="Pitluck S."/>
            <person name="Liolios K."/>
            <person name="Mavromatis K."/>
            <person name="Pagani I."/>
            <person name="Ivanova N."/>
            <person name="Mikhailova N."/>
            <person name="Pati A."/>
            <person name="Chen A."/>
            <person name="Palaniappan K."/>
            <person name="Land M."/>
            <person name="Rohde M."/>
            <person name="Tindall B.J."/>
            <person name="Detter J.C."/>
            <person name="Goker M."/>
            <person name="Bristow J."/>
            <person name="Eisen J.A."/>
            <person name="Markowitz V."/>
            <person name="Hugenholtz P."/>
            <person name="Kyrpides N.C."/>
            <person name="Klenk H.P."/>
            <person name="Woyke T."/>
        </authorList>
    </citation>
    <scope>NUCLEOTIDE SEQUENCE [LARGE SCALE GENOMIC DNA]</scope>
    <source>
        <strain evidence="2">DSM 15749 / LMG 21470 / R-8282</strain>
    </source>
</reference>
<gene>
    <name evidence="1" type="ORF">Gilli_3568</name>
</gene>
<dbReference type="Proteomes" id="UP000003844">
    <property type="component" value="Unassembled WGS sequence"/>
</dbReference>
<keyword evidence="2" id="KW-1185">Reference proteome</keyword>
<name>H2BWZ2_GILLR</name>
<dbReference type="eggNOG" id="COG5403">
    <property type="taxonomic scope" value="Bacteria"/>
</dbReference>
<sequence length="250" mass="26658">MFLGLQLKFGPNGHRGSNPLMGLKLNLNLMILIQDLIFNNIDMASILDLLNTDKGSTFISKAMDKTGESKDTITTALGLALPILLGAMKKNIQDEKGARELNSALNDTKHGKEFLDNLNHKEPSAITSEGGKILKHVLGSNQENINKTVATTLGIEQSSISDIIKMAAPLLMSVLASQKKEEKVETSGLDNLIESVMGSSVKFDSSLISTFLDNNKDGSVIDDINGMIFGGNNKSKKGNGGILGGMLGGK</sequence>
<organism evidence="1 2">
    <name type="scientific">Gillisia limnaea (strain DSM 15749 / LMG 21470 / R-8282)</name>
    <dbReference type="NCBI Taxonomy" id="865937"/>
    <lineage>
        <taxon>Bacteria</taxon>
        <taxon>Pseudomonadati</taxon>
        <taxon>Bacteroidota</taxon>
        <taxon>Flavobacteriia</taxon>
        <taxon>Flavobacteriales</taxon>
        <taxon>Flavobacteriaceae</taxon>
        <taxon>Gillisia</taxon>
    </lineage>
</organism>
<dbReference type="AlphaFoldDB" id="H2BWZ2"/>
<dbReference type="InterPro" id="IPR009282">
    <property type="entry name" value="DUF937"/>
</dbReference>
<proteinExistence type="predicted"/>
<evidence type="ECO:0000313" key="1">
    <source>
        <dbReference type="EMBL" id="EHQ04165.1"/>
    </source>
</evidence>